<dbReference type="RefSeq" id="WP_146561551.1">
    <property type="nucleotide sequence ID" value="NZ_SIHJ01000001.1"/>
</dbReference>
<dbReference type="PROSITE" id="PS51841">
    <property type="entry name" value="LTD"/>
    <property type="match status" value="1"/>
</dbReference>
<organism evidence="5 6">
    <name type="scientific">Posidoniimonas corsicana</name>
    <dbReference type="NCBI Taxonomy" id="1938618"/>
    <lineage>
        <taxon>Bacteria</taxon>
        <taxon>Pseudomonadati</taxon>
        <taxon>Planctomycetota</taxon>
        <taxon>Planctomycetia</taxon>
        <taxon>Pirellulales</taxon>
        <taxon>Lacipirellulaceae</taxon>
        <taxon>Posidoniimonas</taxon>
    </lineage>
</organism>
<dbReference type="Pfam" id="PF13385">
    <property type="entry name" value="Laminin_G_3"/>
    <property type="match status" value="1"/>
</dbReference>
<gene>
    <name evidence="5" type="ORF">KOR34_02960</name>
</gene>
<protein>
    <submittedName>
        <fullName evidence="5">CotH protein</fullName>
    </submittedName>
</protein>
<dbReference type="InterPro" id="IPR018247">
    <property type="entry name" value="EF_Hand_1_Ca_BS"/>
</dbReference>
<dbReference type="SUPFAM" id="SSF63446">
    <property type="entry name" value="Type I dockerin domain"/>
    <property type="match status" value="1"/>
</dbReference>
<dbReference type="Gene3D" id="2.60.120.200">
    <property type="match status" value="1"/>
</dbReference>
<dbReference type="EMBL" id="SIHJ01000001">
    <property type="protein sequence ID" value="TWT35405.1"/>
    <property type="molecule type" value="Genomic_DNA"/>
</dbReference>
<dbReference type="Pfam" id="PF13290">
    <property type="entry name" value="CHB_HEX_C_1"/>
    <property type="match status" value="1"/>
</dbReference>
<feature type="domain" description="LTD" evidence="4">
    <location>
        <begin position="19"/>
        <end position="155"/>
    </location>
</feature>
<dbReference type="InterPro" id="IPR001322">
    <property type="entry name" value="Lamin_tail_dom"/>
</dbReference>
<dbReference type="Gene3D" id="2.60.120.260">
    <property type="entry name" value="Galactose-binding domain-like"/>
    <property type="match status" value="1"/>
</dbReference>
<dbReference type="OrthoDB" id="223034at2"/>
<comment type="caution">
    <text evidence="5">The sequence shown here is derived from an EMBL/GenBank/DDBJ whole genome shotgun (WGS) entry which is preliminary data.</text>
</comment>
<keyword evidence="1" id="KW-0732">Signal</keyword>
<dbReference type="InterPro" id="IPR036439">
    <property type="entry name" value="Dockerin_dom_sf"/>
</dbReference>
<dbReference type="InterPro" id="IPR014867">
    <property type="entry name" value="Spore_coat_CotH_CotH2/3/7"/>
</dbReference>
<feature type="region of interest" description="Disordered" evidence="3">
    <location>
        <begin position="1530"/>
        <end position="1576"/>
    </location>
</feature>
<keyword evidence="6" id="KW-1185">Reference proteome</keyword>
<evidence type="ECO:0000259" key="4">
    <source>
        <dbReference type="PROSITE" id="PS51841"/>
    </source>
</evidence>
<dbReference type="SUPFAM" id="SSF74853">
    <property type="entry name" value="Lamin A/C globular tail domain"/>
    <property type="match status" value="1"/>
</dbReference>
<dbReference type="Pfam" id="PF00932">
    <property type="entry name" value="LTD"/>
    <property type="match status" value="1"/>
</dbReference>
<reference evidence="5 6" key="1">
    <citation type="submission" date="2019-02" db="EMBL/GenBank/DDBJ databases">
        <title>Deep-cultivation of Planctomycetes and their phenomic and genomic characterization uncovers novel biology.</title>
        <authorList>
            <person name="Wiegand S."/>
            <person name="Jogler M."/>
            <person name="Boedeker C."/>
            <person name="Pinto D."/>
            <person name="Vollmers J."/>
            <person name="Rivas-Marin E."/>
            <person name="Kohn T."/>
            <person name="Peeters S.H."/>
            <person name="Heuer A."/>
            <person name="Rast P."/>
            <person name="Oberbeckmann S."/>
            <person name="Bunk B."/>
            <person name="Jeske O."/>
            <person name="Meyerdierks A."/>
            <person name="Storesund J.E."/>
            <person name="Kallscheuer N."/>
            <person name="Luecker S."/>
            <person name="Lage O.M."/>
            <person name="Pohl T."/>
            <person name="Merkel B.J."/>
            <person name="Hornburger P."/>
            <person name="Mueller R.-W."/>
            <person name="Bruemmer F."/>
            <person name="Labrenz M."/>
            <person name="Spormann A.M."/>
            <person name="Op Den Camp H."/>
            <person name="Overmann J."/>
            <person name="Amann R."/>
            <person name="Jetten M.S.M."/>
            <person name="Mascher T."/>
            <person name="Medema M.H."/>
            <person name="Devos D.P."/>
            <person name="Kaster A.-K."/>
            <person name="Ovreas L."/>
            <person name="Rohde M."/>
            <person name="Galperin M.Y."/>
            <person name="Jogler C."/>
        </authorList>
    </citation>
    <scope>NUCLEOTIDE SEQUENCE [LARGE SCALE GENOMIC DNA]</scope>
    <source>
        <strain evidence="5 6">KOR34</strain>
    </source>
</reference>
<dbReference type="Gene3D" id="1.10.1330.10">
    <property type="entry name" value="Dockerin domain"/>
    <property type="match status" value="1"/>
</dbReference>
<evidence type="ECO:0000313" key="6">
    <source>
        <dbReference type="Proteomes" id="UP000316714"/>
    </source>
</evidence>
<dbReference type="SUPFAM" id="SSF49899">
    <property type="entry name" value="Concanavalin A-like lectins/glucanases"/>
    <property type="match status" value="1"/>
</dbReference>
<evidence type="ECO:0000256" key="2">
    <source>
        <dbReference type="ARBA" id="ARBA00023157"/>
    </source>
</evidence>
<dbReference type="Pfam" id="PF08757">
    <property type="entry name" value="CotH"/>
    <property type="match status" value="1"/>
</dbReference>
<evidence type="ECO:0000313" key="5">
    <source>
        <dbReference type="EMBL" id="TWT35405.1"/>
    </source>
</evidence>
<dbReference type="Proteomes" id="UP000316714">
    <property type="component" value="Unassembled WGS sequence"/>
</dbReference>
<dbReference type="InterPro" id="IPR006558">
    <property type="entry name" value="LamG-like"/>
</dbReference>
<proteinExistence type="predicted"/>
<dbReference type="InterPro" id="IPR013320">
    <property type="entry name" value="ConA-like_dom_sf"/>
</dbReference>
<dbReference type="PROSITE" id="PS00018">
    <property type="entry name" value="EF_HAND_1"/>
    <property type="match status" value="1"/>
</dbReference>
<dbReference type="GO" id="GO:0000272">
    <property type="term" value="P:polysaccharide catabolic process"/>
    <property type="evidence" value="ECO:0007669"/>
    <property type="project" value="InterPro"/>
</dbReference>
<name>A0A5C5VCP4_9BACT</name>
<accession>A0A5C5VCP4</accession>
<evidence type="ECO:0000256" key="3">
    <source>
        <dbReference type="SAM" id="MobiDB-lite"/>
    </source>
</evidence>
<sequence>MTQHTQCRRRTLQFQRLEERQVLDASALRITEIMASNEDTLNDFEGDAADWIEIYNPTTSAVDLGGLFLTDDAEELNKWEFPQGASIDPGQFLVVFASDKDLQAPNGELHTNFKMGADGEYLGLVAADGVTVIDGFAPGFPQQFEDVSYGLTMTSVPETIVAEGAQARAWVPTSGVHDASWMQPGFNDNVFNIQGPSGFGYENSPGGNPNFVGEFNTGVPSGTSSLYVRVAFDLDSVAGIGQLTLRMKYDDGFVAYLNGVEIASANAPASLSYQSTATSIHDDFDAIEFVEFDVSASLSTLVDGENVLAVHALNFSAGSSDFLVVPELVASQSSITQPDQLGYFEAATPGYGNGQSFAGFAAEPTFSVPHGFYNSAQQVAVSTETADAMIVYTTDGSTPAVDQNLNPINGQAYSGPITVNGTTTLRAIAFKQDFQPSFVQAASYLFLDDIVDQSPFGQAPTGWPSNNVNGQFLDYGIDPEIVSLYGEQAVKDSLSSLPTINLTTDVANLFDSSTGIYVNAQNRGREWEREASVELIYPDQTEGFSTNAGLRIRGGASRNDGNPKHAFRLYFRSDYGDGLLNYPLHGEDGADEFDVLDLRSSQNYSWANWGNSVNGQQNSFLREVFARDTQADMDQPHTRSTYVHLYLNGQYWGVFMTQERIQEQFGEAYFGGDPEDYDVVKSDPFESGGTEIADGTDVAWRQLFELAQGLADNPAGAANNYWTMQGLNPDGTRNESLPVLLDVENLVDYMMIIFYTGGHDTGISAFFGNQRANNWFGIYDRAAADQGFQFFLHDNEHSMGAGEINGTLHGTVDIDRTGPFSGDLYDDFEYFNPAFLHQDLLSHPEYVQRFIDEAQELMFNGGALTVDASVARLDERIAQVGPAIIANAARWGDAKRSTPYNKSDWDAEAAWLRDTYLQVRGDLVIEQLRDAGLLNELGAPVFSQHGGEVTPGFPLELSASGGTIYYSLDGETDPRQVGGGVNPSSEVLAYGAPIVLTEDTTVWARLREPSGQWSGLVKATFSVPSLAGDYDGNGTVDSNDYAVWRSTYGSTSDLRADGNEDSVVDAADYTVWRDAVAQQPTVAAPASATPTTVTGDSTMLSVLGSLSAGEGQLVYTWSATGPAAVQFAANVTNGAKNTIASFSQAGDYTFTATIENPTAESIAISSVVVTVEQAVAGVVVTPTAVSVAADAELQLTAVEIDQFGAPIGAPNGAVWSISSGGGTVDPAGLFTAPTSGGPVTVLVETDSGDATAVLNVVEPVALFAANQSFGSTLVDSTGGAAGSVTGSFSWAQGVDGNALQLSGGHAELRNGIVSGLDDFTIATWINLDSIATWSRVFDFGSGTSTNMFLTPQAGGGALRFAITTGSGGGEQQINGPAISAGQWHHVAVTLSGATGTLYLDGVAVGANNNMTLSPGDLGFTTQNYLGDSQYPADPPLQGRIDDFRIYGDALSAEQILQMAGAASAPLAAEPVLAAMPIGDPLGEGEQVWLAAASVMSSENAPALSAAASSDEIEGADVWRARQTTFALLADAPREPELDDLDTAPKAAPAESSTDTALAELTEDWGDELQDADSALS</sequence>
<keyword evidence="2" id="KW-1015">Disulfide bond</keyword>
<evidence type="ECO:0000256" key="1">
    <source>
        <dbReference type="ARBA" id="ARBA00022729"/>
    </source>
</evidence>
<dbReference type="InterPro" id="IPR059177">
    <property type="entry name" value="GH29D-like_dom"/>
</dbReference>
<dbReference type="Gene3D" id="2.60.40.1260">
    <property type="entry name" value="Lamin Tail domain"/>
    <property type="match status" value="1"/>
</dbReference>
<dbReference type="InterPro" id="IPR036415">
    <property type="entry name" value="Lamin_tail_dom_sf"/>
</dbReference>
<feature type="compositionally biased region" description="Acidic residues" evidence="3">
    <location>
        <begin position="1560"/>
        <end position="1570"/>
    </location>
</feature>
<dbReference type="SMART" id="SM00560">
    <property type="entry name" value="LamGL"/>
    <property type="match status" value="1"/>
</dbReference>